<sequence>MLRNARSLGVNVAALTSLTGLAVGEVAQQYHDRNTGFYAKQRLQQWRDTFESEKTSDESDSKPTGASAWLGNAPPKFPYLLSISAGDDPVIVTNKLLGGAKVLGSYEERTCDTLKRLTAPTSALGRAAHRIAIRYAALKSYFRGNLPVDFHPRGGVKAEAEGVMMDALLVALRDLQHCDQQSKDYNDENDVNASANPQTSQATVHLVFFLRDFDLLNDRDAERWLCWTHQVSSEGLAHVVLPTTATVTPSKAQWLRTRHQIGLSTAALDDTQNFVGILLRPANGLVDDTSAEEKLREIAKSYNLRLDLHPALTASVDSQGDINTTDSKHDAEIEAIVKTTGNWWSDIDMICRRLKENNANAVTLPEERLAMIHKVCNDFVQDIEVVLLASLHLDGSLQLPYKIATSDTFKASGSKDSEGMNNLCDTSKVLTTLEAWKCLETLGDVVPICGGSSLFPQQLLGPKDKAPRDCVSPVNALLPFHYRKDGEQKFLDLIDQQLLFLRPKDVVEIGVIPCKTAALVSTCWVQIRPVVKKAFEKIHKSDTYFRAMLDIDRFAANIEMQKEIEQYEQEIAERREALFGMKRDFTILQFSMTLAEKANRKAELALIDVELQAKDVYLEKLRSLQPW</sequence>
<keyword evidence="3" id="KW-0732">Signal</keyword>
<comment type="caution">
    <text evidence="4">The sequence shown here is derived from an EMBL/GenBank/DDBJ whole genome shotgun (WGS) entry which is preliminary data.</text>
</comment>
<dbReference type="Proteomes" id="UP001157938">
    <property type="component" value="Unassembled WGS sequence"/>
</dbReference>
<evidence type="ECO:0000256" key="3">
    <source>
        <dbReference type="SAM" id="SignalP"/>
    </source>
</evidence>
<organism evidence="4 5">
    <name type="scientific">Peronospora farinosa</name>
    <dbReference type="NCBI Taxonomy" id="134698"/>
    <lineage>
        <taxon>Eukaryota</taxon>
        <taxon>Sar</taxon>
        <taxon>Stramenopiles</taxon>
        <taxon>Oomycota</taxon>
        <taxon>Peronosporomycetes</taxon>
        <taxon>Peronosporales</taxon>
        <taxon>Peronosporaceae</taxon>
        <taxon>Peronospora</taxon>
    </lineage>
</organism>
<evidence type="ECO:0000256" key="2">
    <source>
        <dbReference type="SAM" id="MobiDB-lite"/>
    </source>
</evidence>
<feature type="coiled-coil region" evidence="1">
    <location>
        <begin position="557"/>
        <end position="584"/>
    </location>
</feature>
<feature type="region of interest" description="Disordered" evidence="2">
    <location>
        <begin position="49"/>
        <end position="69"/>
    </location>
</feature>
<evidence type="ECO:0000313" key="5">
    <source>
        <dbReference type="Proteomes" id="UP001157938"/>
    </source>
</evidence>
<protein>
    <submittedName>
        <fullName evidence="4">Uncharacterized protein</fullName>
    </submittedName>
</protein>
<keyword evidence="5" id="KW-1185">Reference proteome</keyword>
<evidence type="ECO:0000313" key="4">
    <source>
        <dbReference type="EMBL" id="CAH0492630.1"/>
    </source>
</evidence>
<proteinExistence type="predicted"/>
<dbReference type="EMBL" id="CAKLBC010001517">
    <property type="protein sequence ID" value="CAH0492630.1"/>
    <property type="molecule type" value="Genomic_DNA"/>
</dbReference>
<accession>A0ABN8CFE9</accession>
<feature type="signal peptide" evidence="3">
    <location>
        <begin position="1"/>
        <end position="24"/>
    </location>
</feature>
<feature type="compositionally biased region" description="Basic and acidic residues" evidence="2">
    <location>
        <begin position="49"/>
        <end position="61"/>
    </location>
</feature>
<reference evidence="4 5" key="1">
    <citation type="submission" date="2021-11" db="EMBL/GenBank/DDBJ databases">
        <authorList>
            <person name="Islam A."/>
            <person name="Islam S."/>
            <person name="Flora M.S."/>
            <person name="Rahman M."/>
            <person name="Ziaur R.M."/>
            <person name="Epstein J.H."/>
            <person name="Hassan M."/>
            <person name="Klassen M."/>
            <person name="Woodard K."/>
            <person name="Webb A."/>
            <person name="Webby R.J."/>
            <person name="El Zowalaty M.E."/>
        </authorList>
    </citation>
    <scope>NUCLEOTIDE SEQUENCE [LARGE SCALE GENOMIC DNA]</scope>
    <source>
        <strain evidence="4">Pf1</strain>
    </source>
</reference>
<evidence type="ECO:0000256" key="1">
    <source>
        <dbReference type="SAM" id="Coils"/>
    </source>
</evidence>
<name>A0ABN8CFE9_9STRA</name>
<gene>
    <name evidence="4" type="ORF">PFR001_LOCUS7823</name>
</gene>
<feature type="chain" id="PRO_5045666985" evidence="3">
    <location>
        <begin position="25"/>
        <end position="627"/>
    </location>
</feature>
<keyword evidence="1" id="KW-0175">Coiled coil</keyword>